<sequence length="328" mass="37032">MGEEENRRSPDKNGCRPAPLASYIFLHPAMRFLTSPLLLSAYLLLYCLVVMLIWRWRVNRRQERPPFPDKLLRAPGETLRRKLDDFDTALGATLLGNALFPVIVLAAGYSAVALLPSRASWLIPLTLVLAIAALVICSRRLMRVLEQRRNHYLGYFGERYAGEFIEQLRARGCRVFHDVPAGEKNSPFNIDHVVAGRTGVFAIETKTRRKGRAAPGRADYKITFDGHRIIYPWGADAHGLAQARDRALWLEHHLQTLLGAHRLRVTPVLTFPGWLVTQTNAAPLESPVCVLNPKQIPQHIETQPASLTEAQVDLIARQLEARCRDVEF</sequence>
<organism evidence="3 4">
    <name type="scientific">Termitidicoccus mucosus</name>
    <dbReference type="NCBI Taxonomy" id="1184151"/>
    <lineage>
        <taxon>Bacteria</taxon>
        <taxon>Pseudomonadati</taxon>
        <taxon>Verrucomicrobiota</taxon>
        <taxon>Opitutia</taxon>
        <taxon>Opitutales</taxon>
        <taxon>Opitutaceae</taxon>
        <taxon>Termitidicoccus</taxon>
    </lineage>
</organism>
<dbReference type="EMBL" id="LRRQ01000075">
    <property type="protein sequence ID" value="OAM90164.1"/>
    <property type="molecule type" value="Genomic_DNA"/>
</dbReference>
<keyword evidence="1" id="KW-1133">Transmembrane helix</keyword>
<accession>A0A178IJW9</accession>
<keyword evidence="1" id="KW-0472">Membrane</keyword>
<feature type="domain" description="NERD" evidence="2">
    <location>
        <begin position="153"/>
        <end position="277"/>
    </location>
</feature>
<feature type="transmembrane region" description="Helical" evidence="1">
    <location>
        <begin position="121"/>
        <end position="142"/>
    </location>
</feature>
<protein>
    <recommendedName>
        <fullName evidence="2">NERD domain-containing protein</fullName>
    </recommendedName>
</protein>
<reference evidence="3 4" key="1">
    <citation type="submission" date="2016-01" db="EMBL/GenBank/DDBJ databases">
        <title>High potential of lignocellulose degradation of a new Verrucomicrobia species.</title>
        <authorList>
            <person name="Wang Y."/>
            <person name="Shi Y."/>
            <person name="Qiu Z."/>
            <person name="Liu S."/>
            <person name="Yang H."/>
        </authorList>
    </citation>
    <scope>NUCLEOTIDE SEQUENCE [LARGE SCALE GENOMIC DNA]</scope>
    <source>
        <strain evidence="3 4">TSB47</strain>
    </source>
</reference>
<feature type="transmembrane region" description="Helical" evidence="1">
    <location>
        <begin position="32"/>
        <end position="54"/>
    </location>
</feature>
<dbReference type="Proteomes" id="UP000078486">
    <property type="component" value="Unassembled WGS sequence"/>
</dbReference>
<dbReference type="Pfam" id="PF08378">
    <property type="entry name" value="NERD"/>
    <property type="match status" value="1"/>
</dbReference>
<keyword evidence="4" id="KW-1185">Reference proteome</keyword>
<gene>
    <name evidence="3" type="ORF">AW736_10340</name>
</gene>
<dbReference type="InterPro" id="IPR011528">
    <property type="entry name" value="NERD"/>
</dbReference>
<evidence type="ECO:0000256" key="1">
    <source>
        <dbReference type="SAM" id="Phobius"/>
    </source>
</evidence>
<comment type="caution">
    <text evidence="3">The sequence shown here is derived from an EMBL/GenBank/DDBJ whole genome shotgun (WGS) entry which is preliminary data.</text>
</comment>
<dbReference type="AlphaFoldDB" id="A0A178IJW9"/>
<feature type="transmembrane region" description="Helical" evidence="1">
    <location>
        <begin position="89"/>
        <end position="115"/>
    </location>
</feature>
<evidence type="ECO:0000313" key="3">
    <source>
        <dbReference type="EMBL" id="OAM90164.1"/>
    </source>
</evidence>
<name>A0A178IJW9_9BACT</name>
<keyword evidence="1" id="KW-0812">Transmembrane</keyword>
<dbReference type="STRING" id="1184151.AW736_10340"/>
<proteinExistence type="predicted"/>
<evidence type="ECO:0000259" key="2">
    <source>
        <dbReference type="PROSITE" id="PS50965"/>
    </source>
</evidence>
<evidence type="ECO:0000313" key="4">
    <source>
        <dbReference type="Proteomes" id="UP000078486"/>
    </source>
</evidence>
<dbReference type="PROSITE" id="PS50965">
    <property type="entry name" value="NERD"/>
    <property type="match status" value="1"/>
</dbReference>